<evidence type="ECO:0000313" key="3">
    <source>
        <dbReference type="Proteomes" id="UP000594263"/>
    </source>
</evidence>
<dbReference type="Proteomes" id="UP000594263">
    <property type="component" value="Unplaced"/>
</dbReference>
<dbReference type="Gramene" id="Kaladp0037s0069.1.v1.1">
    <property type="protein sequence ID" value="Kaladp0037s0069.1.v1.1"/>
    <property type="gene ID" value="Kaladp0037s0069.v1.1"/>
</dbReference>
<feature type="region of interest" description="Disordered" evidence="1">
    <location>
        <begin position="136"/>
        <end position="179"/>
    </location>
</feature>
<proteinExistence type="predicted"/>
<dbReference type="EnsemblPlants" id="Kaladp0037s0069.1.v1.1">
    <property type="protein sequence ID" value="Kaladp0037s0069.1.v1.1"/>
    <property type="gene ID" value="Kaladp0037s0069.v1.1"/>
</dbReference>
<name>A0A7N0ZU77_KALFE</name>
<dbReference type="PANTHER" id="PTHR33167">
    <property type="entry name" value="TRANSCRIPTION FACTOR, PUTATIVE (DUF863)-RELATED"/>
    <property type="match status" value="1"/>
</dbReference>
<evidence type="ECO:0000313" key="2">
    <source>
        <dbReference type="EnsemblPlants" id="Kaladp0037s0069.1.v1.1"/>
    </source>
</evidence>
<dbReference type="OMA" id="MGTKLEC"/>
<accession>A0A7N0ZU77</accession>
<dbReference type="AlphaFoldDB" id="A0A7N0ZU77"/>
<feature type="compositionally biased region" description="Basic residues" evidence="1">
    <location>
        <begin position="195"/>
        <end position="206"/>
    </location>
</feature>
<organism evidence="2 3">
    <name type="scientific">Kalanchoe fedtschenkoi</name>
    <name type="common">Lavender scallops</name>
    <name type="synonym">South American air plant</name>
    <dbReference type="NCBI Taxonomy" id="63787"/>
    <lineage>
        <taxon>Eukaryota</taxon>
        <taxon>Viridiplantae</taxon>
        <taxon>Streptophyta</taxon>
        <taxon>Embryophyta</taxon>
        <taxon>Tracheophyta</taxon>
        <taxon>Spermatophyta</taxon>
        <taxon>Magnoliopsida</taxon>
        <taxon>eudicotyledons</taxon>
        <taxon>Gunneridae</taxon>
        <taxon>Pentapetalae</taxon>
        <taxon>Saxifragales</taxon>
        <taxon>Crassulaceae</taxon>
        <taxon>Kalanchoe</taxon>
    </lineage>
</organism>
<sequence length="257" mass="28695">MGTEYEYAVNLMFSSAANSRKSSSIVDKETELQTVADIQRLQSSMDRMIDELRSFETIKKAMLEHDRIFQHQVKELHRVYGVQRTLMSELKYKARIRAGRRAESANLATRHHPEAAIASGYSLNAPVLKPYPSFNETTGSASGDNLAKPGCFDLEMPARGASTAEGKNSPTAHSEEEADVELTLSIGNAKNGNKRMKKIHHHHHRQPHFEQERNGSAAAAAAEDPGRGEECSRTATSDQDRKRPHWLFQSLSSLHQT</sequence>
<dbReference type="PANTHER" id="PTHR33167:SF33">
    <property type="entry name" value="MYB-CC TYPE TRANSCRIPTION FACTOR LHEQLE-CONTAINING DOMAIN-CONTAINING PROTEIN"/>
    <property type="match status" value="1"/>
</dbReference>
<reference evidence="2" key="1">
    <citation type="submission" date="2021-01" db="UniProtKB">
        <authorList>
            <consortium name="EnsemblPlants"/>
        </authorList>
    </citation>
    <scope>IDENTIFICATION</scope>
</reference>
<feature type="region of interest" description="Disordered" evidence="1">
    <location>
        <begin position="195"/>
        <end position="257"/>
    </location>
</feature>
<protein>
    <submittedName>
        <fullName evidence="2">Uncharacterized protein</fullName>
    </submittedName>
</protein>
<evidence type="ECO:0000256" key="1">
    <source>
        <dbReference type="SAM" id="MobiDB-lite"/>
    </source>
</evidence>
<keyword evidence="3" id="KW-1185">Reference proteome</keyword>